<comment type="caution">
    <text evidence="2">The sequence shown here is derived from an EMBL/GenBank/DDBJ whole genome shotgun (WGS) entry which is preliminary data.</text>
</comment>
<reference evidence="2" key="1">
    <citation type="journal article" date="2004" name="Nature">
        <title>Genome duplication in the teleost fish Tetraodon nigroviridis reveals the early vertebrate proto-karyotype.</title>
        <authorList>
            <person name="Jaillon O."/>
            <person name="Aury J.-M."/>
            <person name="Brunet F."/>
            <person name="Petit J.-L."/>
            <person name="Stange-Thomann N."/>
            <person name="Mauceli E."/>
            <person name="Bouneau L."/>
            <person name="Fischer C."/>
            <person name="Ozouf-Costaz C."/>
            <person name="Bernot A."/>
            <person name="Nicaud S."/>
            <person name="Jaffe D."/>
            <person name="Fisher S."/>
            <person name="Lutfalla G."/>
            <person name="Dossat C."/>
            <person name="Segurens B."/>
            <person name="Dasilva C."/>
            <person name="Salanoubat M."/>
            <person name="Levy M."/>
            <person name="Boudet N."/>
            <person name="Castellano S."/>
            <person name="Anthouard V."/>
            <person name="Jubin C."/>
            <person name="Castelli V."/>
            <person name="Katinka M."/>
            <person name="Vacherie B."/>
            <person name="Biemont C."/>
            <person name="Skalli Z."/>
            <person name="Cattolico L."/>
            <person name="Poulain J."/>
            <person name="De Berardinis V."/>
            <person name="Cruaud C."/>
            <person name="Duprat S."/>
            <person name="Brottier P."/>
            <person name="Coutanceau J.-P."/>
            <person name="Gouzy J."/>
            <person name="Parra G."/>
            <person name="Lardier G."/>
            <person name="Chapple C."/>
            <person name="McKernan K.J."/>
            <person name="McEwan P."/>
            <person name="Bosak S."/>
            <person name="Kellis M."/>
            <person name="Volff J.-N."/>
            <person name="Guigo R."/>
            <person name="Zody M.C."/>
            <person name="Mesirov J."/>
            <person name="Lindblad-Toh K."/>
            <person name="Birren B."/>
            <person name="Nusbaum C."/>
            <person name="Kahn D."/>
            <person name="Robinson-Rechavi M."/>
            <person name="Laudet V."/>
            <person name="Schachter V."/>
            <person name="Quetier F."/>
            <person name="Saurin W."/>
            <person name="Scarpelli C."/>
            <person name="Wincker P."/>
            <person name="Lander E.S."/>
            <person name="Weissenbach J."/>
            <person name="Roest Crollius H."/>
        </authorList>
    </citation>
    <scope>NUCLEOTIDE SEQUENCE [LARGE SCALE GENOMIC DNA]</scope>
</reference>
<reference evidence="2" key="2">
    <citation type="submission" date="2004-02" db="EMBL/GenBank/DDBJ databases">
        <authorList>
            <consortium name="Genoscope"/>
            <consortium name="Whitehead Institute Centre for Genome Research"/>
        </authorList>
    </citation>
    <scope>NUCLEOTIDE SEQUENCE</scope>
</reference>
<accession>Q4TGM2</accession>
<organism evidence="2">
    <name type="scientific">Tetraodon nigroviridis</name>
    <name type="common">Spotted green pufferfish</name>
    <name type="synonym">Chelonodon nigroviridis</name>
    <dbReference type="NCBI Taxonomy" id="99883"/>
    <lineage>
        <taxon>Eukaryota</taxon>
        <taxon>Metazoa</taxon>
        <taxon>Chordata</taxon>
        <taxon>Craniata</taxon>
        <taxon>Vertebrata</taxon>
        <taxon>Euteleostomi</taxon>
        <taxon>Actinopterygii</taxon>
        <taxon>Neopterygii</taxon>
        <taxon>Teleostei</taxon>
        <taxon>Neoteleostei</taxon>
        <taxon>Acanthomorphata</taxon>
        <taxon>Eupercaria</taxon>
        <taxon>Tetraodontiformes</taxon>
        <taxon>Tetradontoidea</taxon>
        <taxon>Tetraodontidae</taxon>
        <taxon>Tetraodon</taxon>
    </lineage>
</organism>
<gene>
    <name evidence="2" type="ORF">GSTENG00001031001</name>
</gene>
<proteinExistence type="predicted"/>
<feature type="compositionally biased region" description="Polar residues" evidence="1">
    <location>
        <begin position="34"/>
        <end position="59"/>
    </location>
</feature>
<dbReference type="KEGG" id="tng:GSTEN00001031G001"/>
<dbReference type="EMBL" id="CAAE01003608">
    <property type="protein sequence ID" value="CAF87960.1"/>
    <property type="molecule type" value="Genomic_DNA"/>
</dbReference>
<protein>
    <submittedName>
        <fullName evidence="2">(spotted green pufferfish) hypothetical protein</fullName>
    </submittedName>
</protein>
<feature type="region of interest" description="Disordered" evidence="1">
    <location>
        <begin position="1"/>
        <end position="119"/>
    </location>
</feature>
<name>Q4TGM2_TETNG</name>
<evidence type="ECO:0000313" key="2">
    <source>
        <dbReference type="EMBL" id="CAF87960.1"/>
    </source>
</evidence>
<sequence>MELLYASSGDLSCESPTGDFPSPLPALPERQEGLSDTQSQASGQTQDREQTSSPSSLTSRPGAVSGARTPTGSERRQMERSPLSRRKQTPTTTQSALPLAQQRPRPKPATTSPCEPHQP</sequence>
<dbReference type="AlphaFoldDB" id="Q4TGM2"/>
<evidence type="ECO:0000256" key="1">
    <source>
        <dbReference type="SAM" id="MobiDB-lite"/>
    </source>
</evidence>